<name>A0A644VL60_9ZZZZ</name>
<accession>A0A644VL60</accession>
<protein>
    <submittedName>
        <fullName evidence="1">Uncharacterized protein</fullName>
    </submittedName>
</protein>
<organism evidence="1">
    <name type="scientific">bioreactor metagenome</name>
    <dbReference type="NCBI Taxonomy" id="1076179"/>
    <lineage>
        <taxon>unclassified sequences</taxon>
        <taxon>metagenomes</taxon>
        <taxon>ecological metagenomes</taxon>
    </lineage>
</organism>
<dbReference type="EMBL" id="VSSQ01000345">
    <property type="protein sequence ID" value="MPL92005.1"/>
    <property type="molecule type" value="Genomic_DNA"/>
</dbReference>
<proteinExistence type="predicted"/>
<gene>
    <name evidence="1" type="ORF">SDC9_38094</name>
</gene>
<evidence type="ECO:0000313" key="1">
    <source>
        <dbReference type="EMBL" id="MPL92005.1"/>
    </source>
</evidence>
<reference evidence="1" key="1">
    <citation type="submission" date="2019-08" db="EMBL/GenBank/DDBJ databases">
        <authorList>
            <person name="Kucharzyk K."/>
            <person name="Murdoch R.W."/>
            <person name="Higgins S."/>
            <person name="Loffler F."/>
        </authorList>
    </citation>
    <scope>NUCLEOTIDE SEQUENCE</scope>
</reference>
<sequence length="586" mass="61613">MKRGRPGRPLRRFNDRRSVRRALGGDLRARDVGQLRRDALGRAQPCGLRQRRADVAHLARRRRQPVGVRAALEEAAGVLDRAEPARVLRPLVAVDVERHVPGIGIAEIGIAERHVVLDEARGLLEVVHPRTPVERVLAPQRREGDVIAVLHPGAVAAVAGGAARLVDGLASGVIGFLLGHRQVDIAARFDDRVRGDAGRQPLHVAFERNHHLAVRRGRGAVHRIGEAARQPFVERVHMQVLRTILREVDGGRPDRRGIGLGAGVQVAVGAGEVVADIGAAQLLGVDEDVAAEADHLALGPLGDLVGRGRGVGVDLRVVDSLLLLLIGGLRGGPVDGVGERRSLHLRHVPGEVRRGVAGDMARGRVERGDEGRERRTVLGRELARDRGHQRHGAVIRGLRVLGQLLEPGHHIGGLLPGDAREGGALALAVLAVAARAGGHAGIPGAIAEDRLAAGDIGRGVGLGQRPVLLFGRKRGEMRGKRVDLRLAQLGGDARHRVAAPGAGGKAAQRAGKEARVHARDHRRADVGTAEPGLAVAGGAGRNGVGALGDQGGDVVSGLGCARGEQQRQAGKRLATGVHGWTSLSCP</sequence>
<comment type="caution">
    <text evidence="1">The sequence shown here is derived from an EMBL/GenBank/DDBJ whole genome shotgun (WGS) entry which is preliminary data.</text>
</comment>
<dbReference type="AlphaFoldDB" id="A0A644VL60"/>